<dbReference type="InterPro" id="IPR000705">
    <property type="entry name" value="Galactokinase"/>
</dbReference>
<dbReference type="GO" id="GO:0000287">
    <property type="term" value="F:magnesium ion binding"/>
    <property type="evidence" value="ECO:0007669"/>
    <property type="project" value="UniProtKB-UniRule"/>
</dbReference>
<protein>
    <recommendedName>
        <fullName evidence="11 12">Galactokinase</fullName>
        <ecNumber evidence="11 12">2.7.1.6</ecNumber>
    </recommendedName>
    <alternativeName>
        <fullName evidence="11">Galactose kinase</fullName>
    </alternativeName>
</protein>
<dbReference type="PROSITE" id="PS00627">
    <property type="entry name" value="GHMP_KINASES_ATP"/>
    <property type="match status" value="1"/>
</dbReference>
<evidence type="ECO:0000256" key="7">
    <source>
        <dbReference type="ARBA" id="ARBA00022840"/>
    </source>
</evidence>
<keyword evidence="10 11" id="KW-0119">Carbohydrate metabolism</keyword>
<dbReference type="Proteomes" id="UP000007652">
    <property type="component" value="Unassembled WGS sequence"/>
</dbReference>
<dbReference type="NCBIfam" id="NF003705">
    <property type="entry name" value="PRK05322.1"/>
    <property type="match status" value="1"/>
</dbReference>
<feature type="domain" description="Galactokinase N-terminal" evidence="15">
    <location>
        <begin position="9"/>
        <end position="57"/>
    </location>
</feature>
<feature type="binding site" evidence="11">
    <location>
        <position position="128"/>
    </location>
    <ligand>
        <name>Mg(2+)</name>
        <dbReference type="ChEBI" id="CHEBI:18420"/>
    </ligand>
</feature>
<evidence type="ECO:0000256" key="11">
    <source>
        <dbReference type="HAMAP-Rule" id="MF_00246"/>
    </source>
</evidence>
<dbReference type="STRING" id="857293.CAAU_0592"/>
<dbReference type="InterPro" id="IPR036554">
    <property type="entry name" value="GHMP_kinase_C_sf"/>
</dbReference>
<dbReference type="Pfam" id="PF10509">
    <property type="entry name" value="GalKase_gal_bdg"/>
    <property type="match status" value="1"/>
</dbReference>
<feature type="binding site" evidence="11">
    <location>
        <position position="68"/>
    </location>
    <ligand>
        <name>ATP</name>
        <dbReference type="ChEBI" id="CHEBI:30616"/>
    </ligand>
</feature>
<keyword evidence="3 11" id="KW-0808">Transferase</keyword>
<dbReference type="EC" id="2.7.1.6" evidence="11 12"/>
<dbReference type="FunFam" id="3.30.230.10:FF:000017">
    <property type="entry name" value="Galactokinase"/>
    <property type="match status" value="1"/>
</dbReference>
<comment type="similarity">
    <text evidence="1 11">Belongs to the GHMP kinase family. GalK subfamily.</text>
</comment>
<feature type="domain" description="GHMP kinase C-terminal" evidence="14">
    <location>
        <begin position="280"/>
        <end position="353"/>
    </location>
</feature>
<keyword evidence="6 11" id="KW-0418">Kinase</keyword>
<dbReference type="PROSITE" id="PS00106">
    <property type="entry name" value="GALACTOKINASE"/>
    <property type="match status" value="1"/>
</dbReference>
<feature type="site" description="Transition state stabilizer" evidence="11">
    <location>
        <position position="28"/>
    </location>
</feature>
<evidence type="ECO:0000256" key="3">
    <source>
        <dbReference type="ARBA" id="ARBA00022679"/>
    </source>
</evidence>
<dbReference type="OrthoDB" id="250531at2"/>
<evidence type="ECO:0000256" key="12">
    <source>
        <dbReference type="NCBIfam" id="TIGR00131"/>
    </source>
</evidence>
<feature type="domain" description="GHMP kinase N-terminal" evidence="13">
    <location>
        <begin position="92"/>
        <end position="181"/>
    </location>
</feature>
<keyword evidence="4 11" id="KW-0479">Metal-binding</keyword>
<comment type="subcellular location">
    <subcellularLocation>
        <location evidence="11">Cytoplasm</location>
    </subcellularLocation>
</comment>
<dbReference type="PIRSF" id="PIRSF000530">
    <property type="entry name" value="Galactokinase"/>
    <property type="match status" value="1"/>
</dbReference>
<dbReference type="AlphaFoldDB" id="I7J4K1"/>
<comment type="function">
    <text evidence="11">Catalyzes the transfer of the gamma-phosphate of ATP to D-galactose to form alpha-D-galactose-1-phosphate (Gal-1-P).</text>
</comment>
<dbReference type="EMBL" id="CAKP01000024">
    <property type="protein sequence ID" value="CCJ32676.1"/>
    <property type="molecule type" value="Genomic_DNA"/>
</dbReference>
<evidence type="ECO:0000256" key="1">
    <source>
        <dbReference type="ARBA" id="ARBA00006566"/>
    </source>
</evidence>
<sequence>MDKSLLKEGFEKNFGTRGDIQYFFSPGRVNLIGEHIDYNGGLVFPCALSIGIYAAVGYREDKKVRLVSKNMVNKVEFTLNDIQFKEEDGWGNYPKGVIKYIQEEGYNLKGADIYLESTLPDGAGLSSSAALEVLTGYIMLYPILGDKIDRVWLSLICQRAENEFIGVNCGIMDQFSVAMGKRDHAILLDCNTLEYEYVPVDLKGYTLVIMNTNKKRELSESKYNERRYECEMALKHINDYKKIENLCHATLEDLGLLKDNLLKTRARHVITENQRVKEAIKFLKGGNIKEFGKLLVKSHESLKNDYEVTGLHLDTIVEAALKFEGCIGARMTGAGFGGCGIAIVENKLLEEFIKEVEVKYKEITNISPSFYISRIDDGVKMLF</sequence>
<feature type="active site" description="Proton acceptor" evidence="11">
    <location>
        <position position="173"/>
    </location>
</feature>
<dbReference type="eggNOG" id="COG0153">
    <property type="taxonomic scope" value="Bacteria"/>
</dbReference>
<dbReference type="InterPro" id="IPR006204">
    <property type="entry name" value="GHMP_kinase_N_dom"/>
</dbReference>
<dbReference type="Gene3D" id="3.30.230.10">
    <property type="match status" value="1"/>
</dbReference>
<evidence type="ECO:0000256" key="6">
    <source>
        <dbReference type="ARBA" id="ARBA00022777"/>
    </source>
</evidence>
<dbReference type="GO" id="GO:0006012">
    <property type="term" value="P:galactose metabolic process"/>
    <property type="evidence" value="ECO:0007669"/>
    <property type="project" value="UniProtKB-UniRule"/>
</dbReference>
<dbReference type="InterPro" id="IPR019741">
    <property type="entry name" value="Galactokinase_CS"/>
</dbReference>
<gene>
    <name evidence="11" type="primary">galK</name>
    <name evidence="16" type="ORF">CAAU_0592</name>
</gene>
<dbReference type="PRINTS" id="PR00473">
    <property type="entry name" value="GALCTOKINASE"/>
</dbReference>
<comment type="catalytic activity">
    <reaction evidence="11">
        <text>alpha-D-galactose + ATP = alpha-D-galactose 1-phosphate + ADP + H(+)</text>
        <dbReference type="Rhea" id="RHEA:13553"/>
        <dbReference type="ChEBI" id="CHEBI:15378"/>
        <dbReference type="ChEBI" id="CHEBI:28061"/>
        <dbReference type="ChEBI" id="CHEBI:30616"/>
        <dbReference type="ChEBI" id="CHEBI:58336"/>
        <dbReference type="ChEBI" id="CHEBI:456216"/>
        <dbReference type="EC" id="2.7.1.6"/>
    </reaction>
</comment>
<dbReference type="InterPro" id="IPR014721">
    <property type="entry name" value="Ribsml_uS5_D2-typ_fold_subgr"/>
</dbReference>
<dbReference type="SUPFAM" id="SSF55060">
    <property type="entry name" value="GHMP Kinase, C-terminal domain"/>
    <property type="match status" value="1"/>
</dbReference>
<evidence type="ECO:0000259" key="15">
    <source>
        <dbReference type="Pfam" id="PF10509"/>
    </source>
</evidence>
<evidence type="ECO:0000313" key="16">
    <source>
        <dbReference type="EMBL" id="CCJ32676.1"/>
    </source>
</evidence>
<feature type="binding site" evidence="11">
    <location>
        <begin position="34"/>
        <end position="37"/>
    </location>
    <ligand>
        <name>substrate</name>
    </ligand>
</feature>
<dbReference type="SUPFAM" id="SSF54211">
    <property type="entry name" value="Ribosomal protein S5 domain 2-like"/>
    <property type="match status" value="1"/>
</dbReference>
<dbReference type="InterPro" id="IPR019539">
    <property type="entry name" value="GalKase_N"/>
</dbReference>
<dbReference type="Pfam" id="PF08544">
    <property type="entry name" value="GHMP_kinases_C"/>
    <property type="match status" value="1"/>
</dbReference>
<dbReference type="PRINTS" id="PR00959">
    <property type="entry name" value="MEVGALKINASE"/>
</dbReference>
<keyword evidence="5 11" id="KW-0547">Nucleotide-binding</keyword>
<dbReference type="NCBIfam" id="TIGR00131">
    <property type="entry name" value="gal_kin"/>
    <property type="match status" value="1"/>
</dbReference>
<dbReference type="InterPro" id="IPR020568">
    <property type="entry name" value="Ribosomal_Su5_D2-typ_SF"/>
</dbReference>
<dbReference type="GO" id="GO:0005524">
    <property type="term" value="F:ATP binding"/>
    <property type="evidence" value="ECO:0007669"/>
    <property type="project" value="UniProtKB-UniRule"/>
</dbReference>
<evidence type="ECO:0000259" key="13">
    <source>
        <dbReference type="Pfam" id="PF00288"/>
    </source>
</evidence>
<keyword evidence="8 11" id="KW-0460">Magnesium</keyword>
<name>I7J4K1_9CLOT</name>
<organism evidence="16 17">
    <name type="scientific">Caloramator australicus RC3</name>
    <dbReference type="NCBI Taxonomy" id="857293"/>
    <lineage>
        <taxon>Bacteria</taxon>
        <taxon>Bacillati</taxon>
        <taxon>Bacillota</taxon>
        <taxon>Clostridia</taxon>
        <taxon>Eubacteriales</taxon>
        <taxon>Clostridiaceae</taxon>
        <taxon>Caloramator</taxon>
    </lineage>
</organism>
<comment type="caution">
    <text evidence="16">The sequence shown here is derived from an EMBL/GenBank/DDBJ whole genome shotgun (WGS) entry which is preliminary data.</text>
</comment>
<dbReference type="PANTHER" id="PTHR10457:SF7">
    <property type="entry name" value="GALACTOKINASE-RELATED"/>
    <property type="match status" value="1"/>
</dbReference>
<accession>I7J4K1</accession>
<evidence type="ECO:0000256" key="9">
    <source>
        <dbReference type="ARBA" id="ARBA00023144"/>
    </source>
</evidence>
<keyword evidence="9 11" id="KW-0299">Galactose metabolism</keyword>
<dbReference type="HAMAP" id="MF_00246">
    <property type="entry name" value="Galactokinase"/>
    <property type="match status" value="1"/>
</dbReference>
<dbReference type="InterPro" id="IPR006203">
    <property type="entry name" value="GHMP_knse_ATP-bd_CS"/>
</dbReference>
<dbReference type="InterPro" id="IPR013750">
    <property type="entry name" value="GHMP_kinase_C_dom"/>
</dbReference>
<dbReference type="GO" id="GO:0004335">
    <property type="term" value="F:galactokinase activity"/>
    <property type="evidence" value="ECO:0007669"/>
    <property type="project" value="UniProtKB-UniRule"/>
</dbReference>
<dbReference type="FunFam" id="3.30.70.890:FF:000001">
    <property type="entry name" value="Galactokinase"/>
    <property type="match status" value="1"/>
</dbReference>
<dbReference type="PANTHER" id="PTHR10457">
    <property type="entry name" value="MEVALONATE KINASE/GALACTOKINASE"/>
    <property type="match status" value="1"/>
</dbReference>
<proteinExistence type="inferred from homology"/>
<dbReference type="GO" id="GO:0005829">
    <property type="term" value="C:cytosol"/>
    <property type="evidence" value="ECO:0007669"/>
    <property type="project" value="TreeGrafter"/>
</dbReference>
<keyword evidence="2 11" id="KW-0963">Cytoplasm</keyword>
<dbReference type="RefSeq" id="WP_008907955.1">
    <property type="nucleotide sequence ID" value="NZ_CAKP01000024.1"/>
</dbReference>
<dbReference type="InterPro" id="IPR022963">
    <property type="entry name" value="Galactokinase_bac"/>
</dbReference>
<keyword evidence="7 11" id="KW-0067">ATP-binding</keyword>
<comment type="pathway">
    <text evidence="11">Carbohydrate metabolism; galactose metabolism.</text>
</comment>
<evidence type="ECO:0000256" key="2">
    <source>
        <dbReference type="ARBA" id="ARBA00022490"/>
    </source>
</evidence>
<dbReference type="InterPro" id="IPR006206">
    <property type="entry name" value="Mevalonate/galactokinase"/>
</dbReference>
<dbReference type="UniPathway" id="UPA00214"/>
<evidence type="ECO:0000256" key="4">
    <source>
        <dbReference type="ARBA" id="ARBA00022723"/>
    </source>
</evidence>
<dbReference type="Pfam" id="PF00288">
    <property type="entry name" value="GHMP_kinases_N"/>
    <property type="match status" value="1"/>
</dbReference>
<reference evidence="16 17" key="1">
    <citation type="journal article" date="2011" name="J. Bacteriol.">
        <title>Draft genome sequence of Caloramator australicus strain RC3T, a thermoanaerobe from the Great Artesian Basin of Australia.</title>
        <authorList>
            <person name="Ogg C.D."/>
            <person name="Patel B.K.C."/>
        </authorList>
    </citation>
    <scope>NUCLEOTIDE SEQUENCE [LARGE SCALE GENOMIC DNA]</scope>
    <source>
        <strain evidence="16 17">RC3</strain>
    </source>
</reference>
<evidence type="ECO:0000259" key="14">
    <source>
        <dbReference type="Pfam" id="PF08544"/>
    </source>
</evidence>
<feature type="binding site" evidence="11">
    <location>
        <position position="161"/>
    </location>
    <ligand>
        <name>Mg(2+)</name>
        <dbReference type="ChEBI" id="CHEBI:18420"/>
    </ligand>
</feature>
<feature type="binding site" evidence="11">
    <location>
        <begin position="122"/>
        <end position="128"/>
    </location>
    <ligand>
        <name>ATP</name>
        <dbReference type="ChEBI" id="CHEBI:30616"/>
    </ligand>
</feature>
<dbReference type="Gene3D" id="3.30.70.890">
    <property type="entry name" value="GHMP kinase, C-terminal domain"/>
    <property type="match status" value="1"/>
</dbReference>
<evidence type="ECO:0000313" key="17">
    <source>
        <dbReference type="Proteomes" id="UP000007652"/>
    </source>
</evidence>
<feature type="binding site" evidence="11">
    <location>
        <position position="223"/>
    </location>
    <ligand>
        <name>substrate</name>
    </ligand>
</feature>
<evidence type="ECO:0000256" key="10">
    <source>
        <dbReference type="ARBA" id="ARBA00023277"/>
    </source>
</evidence>
<evidence type="ECO:0000256" key="5">
    <source>
        <dbReference type="ARBA" id="ARBA00022741"/>
    </source>
</evidence>
<keyword evidence="17" id="KW-1185">Reference proteome</keyword>
<evidence type="ECO:0000256" key="8">
    <source>
        <dbReference type="ARBA" id="ARBA00022842"/>
    </source>
</evidence>